<keyword evidence="2" id="KW-1185">Reference proteome</keyword>
<name>A0ABS1Z3A2_9GAMM</name>
<reference evidence="1 2" key="1">
    <citation type="submission" date="2021-01" db="EMBL/GenBank/DDBJ databases">
        <title>Complete genome sequence of Pantoea eucrina OB49, a heavy metal tolerant bacterium with PGPR potential isolated from wheat in Algeria.</title>
        <authorList>
            <person name="Lekired A."/>
            <person name="Ouzari I.H."/>
        </authorList>
    </citation>
    <scope>NUCLEOTIDE SEQUENCE [LARGE SCALE GENOMIC DNA]</scope>
    <source>
        <strain evidence="1 2">OB49</strain>
    </source>
</reference>
<evidence type="ECO:0000313" key="1">
    <source>
        <dbReference type="EMBL" id="MBM0746879.1"/>
    </source>
</evidence>
<dbReference type="RefSeq" id="WP_071669203.1">
    <property type="nucleotide sequence ID" value="NZ_CP083448.1"/>
</dbReference>
<comment type="caution">
    <text evidence="1">The sequence shown here is derived from an EMBL/GenBank/DDBJ whole genome shotgun (WGS) entry which is preliminary data.</text>
</comment>
<gene>
    <name evidence="1" type="ORF">JJB79_05520</name>
</gene>
<dbReference type="EMBL" id="JAFCXS010000002">
    <property type="protein sequence ID" value="MBM0746879.1"/>
    <property type="molecule type" value="Genomic_DNA"/>
</dbReference>
<proteinExistence type="predicted"/>
<dbReference type="Proteomes" id="UP000809137">
    <property type="component" value="Unassembled WGS sequence"/>
</dbReference>
<dbReference type="GeneID" id="84692492"/>
<evidence type="ECO:0000313" key="2">
    <source>
        <dbReference type="Proteomes" id="UP000809137"/>
    </source>
</evidence>
<organism evidence="1 2">
    <name type="scientific">Pantoea eucrina</name>
    <dbReference type="NCBI Taxonomy" id="472693"/>
    <lineage>
        <taxon>Bacteria</taxon>
        <taxon>Pseudomonadati</taxon>
        <taxon>Pseudomonadota</taxon>
        <taxon>Gammaproteobacteria</taxon>
        <taxon>Enterobacterales</taxon>
        <taxon>Erwiniaceae</taxon>
        <taxon>Pantoea</taxon>
    </lineage>
</organism>
<protein>
    <submittedName>
        <fullName evidence="1">Uncharacterized protein</fullName>
    </submittedName>
</protein>
<sequence length="215" mass="24328">MDSTKKIARDMLDAINLDDSGLLVNFTKGFISFSVSMAYLSYDYIDTEHRRNNSNDKYRIAELVKRGVFRKEVVEKIVSVFIDDFTSRINFEKVRDVADKTGVNIMGRLSFSHLTGVNLGRALTANATNAIFSGTIIGSLLYLGSEASRAIYTSRNLESANPVIYSRLRRMGNLDLLYFVVKDTVAPFERACNIHKENPLEFDELCRHFFNGLKG</sequence>
<accession>A0ABS1Z3A2</accession>